<evidence type="ECO:0000256" key="5">
    <source>
        <dbReference type="ARBA" id="ARBA00022840"/>
    </source>
</evidence>
<evidence type="ECO:0000256" key="9">
    <source>
        <dbReference type="ARBA" id="ARBA00047671"/>
    </source>
</evidence>
<dbReference type="InterPro" id="IPR036621">
    <property type="entry name" value="Anticodon-bd_dom_sf"/>
</dbReference>
<gene>
    <name evidence="11" type="ORF">OHK93_001798</name>
</gene>
<keyword evidence="6" id="KW-0648">Protein biosynthesis</keyword>
<reference evidence="11" key="1">
    <citation type="journal article" date="2023" name="Genome Biol. Evol.">
        <title>First Whole Genome Sequence and Flow Cytometry Genome Size Data for the Lichen-Forming Fungus Ramalina farinacea (Ascomycota).</title>
        <authorList>
            <person name="Llewellyn T."/>
            <person name="Mian S."/>
            <person name="Hill R."/>
            <person name="Leitch I.J."/>
            <person name="Gaya E."/>
        </authorList>
    </citation>
    <scope>NUCLEOTIDE SEQUENCE</scope>
    <source>
        <strain evidence="11">LIQ254RAFAR</strain>
    </source>
</reference>
<comment type="catalytic activity">
    <reaction evidence="9">
        <text>tRNA(Pro) + L-proline + ATP = L-prolyl-tRNA(Pro) + AMP + diphosphate</text>
        <dbReference type="Rhea" id="RHEA:14305"/>
        <dbReference type="Rhea" id="RHEA-COMP:9700"/>
        <dbReference type="Rhea" id="RHEA-COMP:9702"/>
        <dbReference type="ChEBI" id="CHEBI:30616"/>
        <dbReference type="ChEBI" id="CHEBI:33019"/>
        <dbReference type="ChEBI" id="CHEBI:60039"/>
        <dbReference type="ChEBI" id="CHEBI:78442"/>
        <dbReference type="ChEBI" id="CHEBI:78532"/>
        <dbReference type="ChEBI" id="CHEBI:456215"/>
        <dbReference type="EC" id="6.1.1.15"/>
    </reaction>
</comment>
<protein>
    <recommendedName>
        <fullName evidence="2">proline--tRNA ligase</fullName>
        <ecNumber evidence="2">6.1.1.15</ecNumber>
    </recommendedName>
    <alternativeName>
        <fullName evidence="8">Prolyl-tRNA synthetase</fullName>
    </alternativeName>
</protein>
<keyword evidence="7" id="KW-0030">Aminoacyl-tRNA synthetase</keyword>
<dbReference type="PANTHER" id="PTHR42753">
    <property type="entry name" value="MITOCHONDRIAL RIBOSOME PROTEIN L39/PROLYL-TRNA LIGASE FAMILY MEMBER"/>
    <property type="match status" value="1"/>
</dbReference>
<keyword evidence="4" id="KW-0547">Nucleotide-binding</keyword>
<dbReference type="GO" id="GO:0005739">
    <property type="term" value="C:mitochondrion"/>
    <property type="evidence" value="ECO:0007669"/>
    <property type="project" value="TreeGrafter"/>
</dbReference>
<accession>A0AA43QS79</accession>
<evidence type="ECO:0000313" key="12">
    <source>
        <dbReference type="Proteomes" id="UP001161017"/>
    </source>
</evidence>
<dbReference type="Pfam" id="PF00587">
    <property type="entry name" value="tRNA-synt_2b"/>
    <property type="match status" value="1"/>
</dbReference>
<dbReference type="InterPro" id="IPR050062">
    <property type="entry name" value="Pro-tRNA_synthetase"/>
</dbReference>
<comment type="similarity">
    <text evidence="1">Belongs to the class-II aminoacyl-tRNA synthetase family.</text>
</comment>
<feature type="domain" description="Aminoacyl-transfer RNA synthetases class-II family profile" evidence="10">
    <location>
        <begin position="1"/>
        <end position="422"/>
    </location>
</feature>
<evidence type="ECO:0000259" key="10">
    <source>
        <dbReference type="PROSITE" id="PS50862"/>
    </source>
</evidence>
<dbReference type="Pfam" id="PF03129">
    <property type="entry name" value="HGTP_anticodon"/>
    <property type="match status" value="1"/>
</dbReference>
<evidence type="ECO:0000256" key="1">
    <source>
        <dbReference type="ARBA" id="ARBA00008226"/>
    </source>
</evidence>
<dbReference type="Proteomes" id="UP001161017">
    <property type="component" value="Unassembled WGS sequence"/>
</dbReference>
<dbReference type="Gene3D" id="3.30.930.10">
    <property type="entry name" value="Bira Bifunctional Protein, Domain 2"/>
    <property type="match status" value="2"/>
</dbReference>
<dbReference type="GO" id="GO:0006433">
    <property type="term" value="P:prolyl-tRNA aminoacylation"/>
    <property type="evidence" value="ECO:0007669"/>
    <property type="project" value="InterPro"/>
</dbReference>
<keyword evidence="3" id="KW-0436">Ligase</keyword>
<dbReference type="InterPro" id="IPR004154">
    <property type="entry name" value="Anticodon-bd"/>
</dbReference>
<evidence type="ECO:0000256" key="6">
    <source>
        <dbReference type="ARBA" id="ARBA00022917"/>
    </source>
</evidence>
<dbReference type="EC" id="6.1.1.15" evidence="2"/>
<sequence>MGSLGASKLSLSTLSMPNLWITTNRLEDKKKEQFSLRDRHDTEFLLAPTHEEEITSLAASLVKSYKELPLRLYQISRKYRDEIRPREGLLRAREFIMKDLYTFDWTEALAKRTYEKVRSAYAAFFKDLKLDCLVAEASSGSIGGNLSHEYHLPSSNGEDEVVSCDSCDYTASAELAERREFEKMSTVRLSKDQMSSLVQIVSYTGSSDIPVQRLVYTTSDFNTLVVGIMPVRKDQTDQVFIKPHVLKEYSVDMNIAHPMQCFLEHVKQQQGSTSTEPNPRVICILDRNVICDGFNPDMVTIGALTILAEVQRPGLDLAAIQDGERCPRTNCASGRLEIQKCVELGHTFHLGTRYSAPLGFTVYGPGAHAQKAESTDLEVCEKNKIITVQMGCHGIGISRLIAAVAHVSKDKKGLNWPRAMAPFEVVIIASQGHEEQANEVYDVLRRGKQSIDCIIDDRERGFGYKMNDAELIGYPVVVRVGRGWSEESRKCMIQCRRPEPLQEDVPLTHLKLRILEILDRL</sequence>
<dbReference type="EMBL" id="JAPUFD010000012">
    <property type="protein sequence ID" value="MDI1490594.1"/>
    <property type="molecule type" value="Genomic_DNA"/>
</dbReference>
<keyword evidence="12" id="KW-1185">Reference proteome</keyword>
<dbReference type="SUPFAM" id="SSF52954">
    <property type="entry name" value="Class II aaRS ABD-related"/>
    <property type="match status" value="1"/>
</dbReference>
<dbReference type="NCBIfam" id="TIGR00409">
    <property type="entry name" value="proS_fam_II"/>
    <property type="match status" value="1"/>
</dbReference>
<name>A0AA43QS79_9LECA</name>
<evidence type="ECO:0000256" key="7">
    <source>
        <dbReference type="ARBA" id="ARBA00023146"/>
    </source>
</evidence>
<evidence type="ECO:0000256" key="3">
    <source>
        <dbReference type="ARBA" id="ARBA00022598"/>
    </source>
</evidence>
<dbReference type="PANTHER" id="PTHR42753:SF2">
    <property type="entry name" value="PROLINE--TRNA LIGASE"/>
    <property type="match status" value="1"/>
</dbReference>
<proteinExistence type="inferred from homology"/>
<evidence type="ECO:0000256" key="8">
    <source>
        <dbReference type="ARBA" id="ARBA00029731"/>
    </source>
</evidence>
<dbReference type="PRINTS" id="PR01046">
    <property type="entry name" value="TRNASYNTHPRO"/>
</dbReference>
<dbReference type="SUPFAM" id="SSF55681">
    <property type="entry name" value="Class II aaRS and biotin synthetases"/>
    <property type="match status" value="1"/>
</dbReference>
<evidence type="ECO:0000256" key="4">
    <source>
        <dbReference type="ARBA" id="ARBA00022741"/>
    </source>
</evidence>
<evidence type="ECO:0000256" key="2">
    <source>
        <dbReference type="ARBA" id="ARBA00012831"/>
    </source>
</evidence>
<dbReference type="InterPro" id="IPR045864">
    <property type="entry name" value="aa-tRNA-synth_II/BPL/LPL"/>
</dbReference>
<organism evidence="11 12">
    <name type="scientific">Ramalina farinacea</name>
    <dbReference type="NCBI Taxonomy" id="258253"/>
    <lineage>
        <taxon>Eukaryota</taxon>
        <taxon>Fungi</taxon>
        <taxon>Dikarya</taxon>
        <taxon>Ascomycota</taxon>
        <taxon>Pezizomycotina</taxon>
        <taxon>Lecanoromycetes</taxon>
        <taxon>OSLEUM clade</taxon>
        <taxon>Lecanoromycetidae</taxon>
        <taxon>Lecanorales</taxon>
        <taxon>Lecanorineae</taxon>
        <taxon>Ramalinaceae</taxon>
        <taxon>Ramalina</taxon>
    </lineage>
</organism>
<dbReference type="InterPro" id="IPR002316">
    <property type="entry name" value="Pro-tRNA-ligase_IIa"/>
</dbReference>
<dbReference type="InterPro" id="IPR002314">
    <property type="entry name" value="aa-tRNA-synt_IIb"/>
</dbReference>
<dbReference type="InterPro" id="IPR006195">
    <property type="entry name" value="aa-tRNA-synth_II"/>
</dbReference>
<comment type="caution">
    <text evidence="11">The sequence shown here is derived from an EMBL/GenBank/DDBJ whole genome shotgun (WGS) entry which is preliminary data.</text>
</comment>
<dbReference type="GO" id="GO:0004827">
    <property type="term" value="F:proline-tRNA ligase activity"/>
    <property type="evidence" value="ECO:0007669"/>
    <property type="project" value="UniProtKB-EC"/>
</dbReference>
<evidence type="ECO:0000313" key="11">
    <source>
        <dbReference type="EMBL" id="MDI1490594.1"/>
    </source>
</evidence>
<keyword evidence="5" id="KW-0067">ATP-binding</keyword>
<dbReference type="InterPro" id="IPR004500">
    <property type="entry name" value="Pro-tRNA-synth_IIa_bac-type"/>
</dbReference>
<dbReference type="Gene3D" id="3.40.50.800">
    <property type="entry name" value="Anticodon-binding domain"/>
    <property type="match status" value="1"/>
</dbReference>
<dbReference type="AlphaFoldDB" id="A0AA43QS79"/>
<dbReference type="GO" id="GO:0005524">
    <property type="term" value="F:ATP binding"/>
    <property type="evidence" value="ECO:0007669"/>
    <property type="project" value="UniProtKB-KW"/>
</dbReference>
<dbReference type="PROSITE" id="PS50862">
    <property type="entry name" value="AA_TRNA_LIGASE_II"/>
    <property type="match status" value="1"/>
</dbReference>